<dbReference type="GO" id="GO:0030245">
    <property type="term" value="P:cellulose catabolic process"/>
    <property type="evidence" value="ECO:0007669"/>
    <property type="project" value="UniProtKB-KW"/>
</dbReference>
<feature type="compositionally biased region" description="Low complexity" evidence="9">
    <location>
        <begin position="290"/>
        <end position="304"/>
    </location>
</feature>
<keyword evidence="3" id="KW-0136">Cellulose degradation</keyword>
<dbReference type="InterPro" id="IPR001547">
    <property type="entry name" value="Glyco_hydro_5"/>
</dbReference>
<dbReference type="PANTHER" id="PTHR35923">
    <property type="entry name" value="MAJOR EXTRACELLULAR ENDOGLUCANASE"/>
    <property type="match status" value="1"/>
</dbReference>
<feature type="region of interest" description="Disordered" evidence="9">
    <location>
        <begin position="282"/>
        <end position="321"/>
    </location>
</feature>
<keyword evidence="12" id="KW-1185">Reference proteome</keyword>
<keyword evidence="6" id="KW-0624">Polysaccharide degradation</keyword>
<dbReference type="PANTHER" id="PTHR35923:SF2">
    <property type="entry name" value="ENDOGLUCANASE"/>
    <property type="match status" value="1"/>
</dbReference>
<dbReference type="SMART" id="SM00248">
    <property type="entry name" value="ANK"/>
    <property type="match status" value="4"/>
</dbReference>
<dbReference type="PROSITE" id="PS50096">
    <property type="entry name" value="IQ"/>
    <property type="match status" value="1"/>
</dbReference>
<keyword evidence="7" id="KW-0040">ANK repeat</keyword>
<evidence type="ECO:0000256" key="6">
    <source>
        <dbReference type="ARBA" id="ARBA00023326"/>
    </source>
</evidence>
<dbReference type="PROSITE" id="PS50088">
    <property type="entry name" value="ANK_REPEAT"/>
    <property type="match status" value="2"/>
</dbReference>
<keyword evidence="8" id="KW-0175">Coiled coil</keyword>
<evidence type="ECO:0000256" key="9">
    <source>
        <dbReference type="SAM" id="MobiDB-lite"/>
    </source>
</evidence>
<dbReference type="Gene3D" id="3.20.20.80">
    <property type="entry name" value="Glycosidases"/>
    <property type="match status" value="1"/>
</dbReference>
<evidence type="ECO:0000256" key="3">
    <source>
        <dbReference type="ARBA" id="ARBA00023001"/>
    </source>
</evidence>
<evidence type="ECO:0000256" key="8">
    <source>
        <dbReference type="SAM" id="Coils"/>
    </source>
</evidence>
<accession>A0AA36JPY3</accession>
<feature type="coiled-coil region" evidence="8">
    <location>
        <begin position="358"/>
        <end position="385"/>
    </location>
</feature>
<dbReference type="Pfam" id="PF00150">
    <property type="entry name" value="Cellulase"/>
    <property type="match status" value="1"/>
</dbReference>
<sequence>MANITTQIQRVNHAAFSLMGGPGGFANGNMSASDRSEGAAELTAELLNKVREGSSGSTLLGAAAESGHVLATHALLLHKADPAIADAKGNTPLHKAAQTGSLLTSLVLLDRLQSNDRSASIAALANADGETPETAAATAAAAGANVELYHAFEVYQKMQKDAQHRQLGSVLASDPTGHRISTGDAVALVDLAVEVPSAAEANAAALLRRCCVGTALVPNLFQRIPDDQEQLAALVERVCSGLRTAEDFLRRQHWDPSDPGLDPALRSLVATADLRSQWQKIRAQAKPSRRLPAGSGAKAAAARGAKAKAKPLAPPASPEEKAARRLQALARGFLGRRLASRKRCERRQLAEAVRCAEVAALKAEKRRAEAQRGKEEEKRRRAQKLVADTRLLLEASFEGQEQKVQQLLESLPVDAAAPSGATALSEAAAAGKGPVVQLLLQRKANPNSRGEFQRTPLWRASYSGRLELVPLLLEAGADPRLRDDDAQTPADVCGTEDLVSVFASWDLARTDELLEDFKDWLEEQRSAEQQRHLAATQGLERRYEASWKRHQAAQMMLAKAKMQMRSREKEWGAKLAAGHKDALDACASADAALREAEEAAEEARRDFEEAALARLDAMGDGVLPGRDVPVKALNDVLIKDLGGRIAGSNRWPLVVDAGEIAQKLLQYSGNALLSFFGDVAPERLRLGLLTMLRAGGILALDLQSFGAGVSLELLKMPFEELQKGLFQHLCSRQLLKATGGRPAFFDLITKEERKEKFPPQVFDEQRLASFKFLVVTSTDLPHEELMEHFDLIRVLPVTQSGARFRLRGVNWYGASDSAHVVGGLEVQSLDTIGRSIAQLGFNVVRLPFSNEMLRSLCREGSINFEKNPSLRGLTALQVFDEVIHALGRQKLAVVLNNHTSYGEWCGGPDRNGLWFDPSSDTYTEEQWIEDWAMLARRYKHCLYVVGFDLRNEVRFCPWPFRWPSLGPRPWPCADWASAAATCGRRVTEAAGTPRLLVVERIIWPMRSLEAYAAEGLLLPDWKDHLVLGVHHYSWNGPGRYLAFGHMMTKGFMWFMKIFLRLLGIFSPRNYGDMASRELREELHRQWGHLLERDVCPVWVSEFGTNKGGYDLSWFQRFVEILGQMEADFAYWPLNVGPKPSCGGEESYGVLGPDWTPSMDNELDDFWQTHLTADAMVSTMRQAVGDTFQLLLTALWLYTREAWLRHLLDALSVALCASHTDEGNRGGTGSAPEPPLAELAPAFAPVAPLVEALAPCMQLVQSALSWFEEANIRHTAVTYRPLLLPMLGLQKLVDRYVASRKTPEPEKERRLESGFWLSLGGGSFFSALSSRSMAISRLAKTRCNVLLIIRPDEISPSFPKHMSLRGNNVDDSLFSLETIFRIGRITRTVSTELDVDGSSSFTGPNCRWPVIIIEVYSVSCYTEAMELLQERGQLRSGELLSRVEEWTQCAPPDREADRLYAAGLLLSKVARSTESNFGGRKPRYPAAELNTFKEKAKEKLLAAAACATAGGHWELAAQAAAAAEELSSKVC</sequence>
<feature type="repeat" description="ANK" evidence="7">
    <location>
        <begin position="419"/>
        <end position="451"/>
    </location>
</feature>
<dbReference type="GO" id="GO:0004553">
    <property type="term" value="F:hydrolase activity, hydrolyzing O-glycosyl compounds"/>
    <property type="evidence" value="ECO:0007669"/>
    <property type="project" value="InterPro"/>
</dbReference>
<evidence type="ECO:0000259" key="10">
    <source>
        <dbReference type="Pfam" id="PF00150"/>
    </source>
</evidence>
<evidence type="ECO:0000256" key="4">
    <source>
        <dbReference type="ARBA" id="ARBA00023277"/>
    </source>
</evidence>
<dbReference type="InterPro" id="IPR036770">
    <property type="entry name" value="Ankyrin_rpt-contain_sf"/>
</dbReference>
<feature type="domain" description="Glycoside hydrolase family 5" evidence="10">
    <location>
        <begin position="810"/>
        <end position="1134"/>
    </location>
</feature>
<evidence type="ECO:0000256" key="7">
    <source>
        <dbReference type="PROSITE-ProRule" id="PRU00023"/>
    </source>
</evidence>
<feature type="coiled-coil region" evidence="8">
    <location>
        <begin position="586"/>
        <end position="613"/>
    </location>
</feature>
<comment type="similarity">
    <text evidence="1">Belongs to the glycosyl hydrolase 5 (cellulase A) family.</text>
</comment>
<dbReference type="InterPro" id="IPR002110">
    <property type="entry name" value="Ankyrin_rpt"/>
</dbReference>
<dbReference type="Pfam" id="PF12796">
    <property type="entry name" value="Ank_2"/>
    <property type="match status" value="1"/>
</dbReference>
<dbReference type="InterPro" id="IPR017853">
    <property type="entry name" value="GH"/>
</dbReference>
<keyword evidence="2" id="KW-0378">Hydrolase</keyword>
<organism evidence="11 12">
    <name type="scientific">Effrenium voratum</name>
    <dbReference type="NCBI Taxonomy" id="2562239"/>
    <lineage>
        <taxon>Eukaryota</taxon>
        <taxon>Sar</taxon>
        <taxon>Alveolata</taxon>
        <taxon>Dinophyceae</taxon>
        <taxon>Suessiales</taxon>
        <taxon>Symbiodiniaceae</taxon>
        <taxon>Effrenium</taxon>
    </lineage>
</organism>
<evidence type="ECO:0000256" key="1">
    <source>
        <dbReference type="ARBA" id="ARBA00005641"/>
    </source>
</evidence>
<dbReference type="SUPFAM" id="SSF48403">
    <property type="entry name" value="Ankyrin repeat"/>
    <property type="match status" value="1"/>
</dbReference>
<name>A0AA36JPY3_9DINO</name>
<evidence type="ECO:0000313" key="11">
    <source>
        <dbReference type="EMBL" id="CAJ1408988.1"/>
    </source>
</evidence>
<evidence type="ECO:0000256" key="5">
    <source>
        <dbReference type="ARBA" id="ARBA00023295"/>
    </source>
</evidence>
<dbReference type="EMBL" id="CAUJNA010003745">
    <property type="protein sequence ID" value="CAJ1408988.1"/>
    <property type="molecule type" value="Genomic_DNA"/>
</dbReference>
<dbReference type="PROSITE" id="PS50297">
    <property type="entry name" value="ANK_REP_REGION"/>
    <property type="match status" value="2"/>
</dbReference>
<protein>
    <recommendedName>
        <fullName evidence="10">Glycoside hydrolase family 5 domain-containing protein</fullName>
    </recommendedName>
</protein>
<feature type="repeat" description="ANK" evidence="7">
    <location>
        <begin position="452"/>
        <end position="484"/>
    </location>
</feature>
<comment type="caution">
    <text evidence="11">The sequence shown here is derived from an EMBL/GenBank/DDBJ whole genome shotgun (WGS) entry which is preliminary data.</text>
</comment>
<dbReference type="Pfam" id="PF13637">
    <property type="entry name" value="Ank_4"/>
    <property type="match status" value="1"/>
</dbReference>
<evidence type="ECO:0000313" key="12">
    <source>
        <dbReference type="Proteomes" id="UP001178507"/>
    </source>
</evidence>
<proteinExistence type="inferred from homology"/>
<dbReference type="Gene3D" id="1.25.40.20">
    <property type="entry name" value="Ankyrin repeat-containing domain"/>
    <property type="match status" value="2"/>
</dbReference>
<evidence type="ECO:0000256" key="2">
    <source>
        <dbReference type="ARBA" id="ARBA00022801"/>
    </source>
</evidence>
<dbReference type="SUPFAM" id="SSF51445">
    <property type="entry name" value="(Trans)glycosidases"/>
    <property type="match status" value="1"/>
</dbReference>
<dbReference type="Proteomes" id="UP001178507">
    <property type="component" value="Unassembled WGS sequence"/>
</dbReference>
<keyword evidence="5" id="KW-0326">Glycosidase</keyword>
<gene>
    <name evidence="11" type="ORF">EVOR1521_LOCUS30196</name>
</gene>
<reference evidence="11" key="1">
    <citation type="submission" date="2023-08" db="EMBL/GenBank/DDBJ databases">
        <authorList>
            <person name="Chen Y."/>
            <person name="Shah S."/>
            <person name="Dougan E. K."/>
            <person name="Thang M."/>
            <person name="Chan C."/>
        </authorList>
    </citation>
    <scope>NUCLEOTIDE SEQUENCE</scope>
</reference>
<keyword evidence="4" id="KW-0119">Carbohydrate metabolism</keyword>